<dbReference type="InterPro" id="IPR050627">
    <property type="entry name" value="Nitroreductase/BluB"/>
</dbReference>
<dbReference type="Gene3D" id="3.40.109.10">
    <property type="entry name" value="NADH Oxidase"/>
    <property type="match status" value="1"/>
</dbReference>
<evidence type="ECO:0000313" key="3">
    <source>
        <dbReference type="EMBL" id="KLN33236.1"/>
    </source>
</evidence>
<feature type="domain" description="Nitroreductase" evidence="2">
    <location>
        <begin position="7"/>
        <end position="174"/>
    </location>
</feature>
<dbReference type="PANTHER" id="PTHR23026">
    <property type="entry name" value="NADPH NITROREDUCTASE"/>
    <property type="match status" value="1"/>
</dbReference>
<dbReference type="GO" id="GO:0016491">
    <property type="term" value="F:oxidoreductase activity"/>
    <property type="evidence" value="ECO:0007669"/>
    <property type="project" value="InterPro"/>
</dbReference>
<reference evidence="3 4" key="1">
    <citation type="submission" date="2014-05" db="EMBL/GenBank/DDBJ databases">
        <title>Cellulosimicrobium funkei U11 genome.</title>
        <authorList>
            <person name="Hu C."/>
            <person name="Gong Y."/>
            <person name="Wan W."/>
            <person name="Jiang M."/>
        </authorList>
    </citation>
    <scope>NUCLEOTIDE SEQUENCE [LARGE SCALE GENOMIC DNA]</scope>
    <source>
        <strain evidence="3 4">U11</strain>
    </source>
</reference>
<feature type="compositionally biased region" description="Basic and acidic residues" evidence="1">
    <location>
        <begin position="190"/>
        <end position="205"/>
    </location>
</feature>
<dbReference type="Pfam" id="PF00881">
    <property type="entry name" value="Nitroreductase"/>
    <property type="match status" value="1"/>
</dbReference>
<dbReference type="InterPro" id="IPR000415">
    <property type="entry name" value="Nitroreductase-like"/>
</dbReference>
<evidence type="ECO:0000313" key="4">
    <source>
        <dbReference type="Proteomes" id="UP000035265"/>
    </source>
</evidence>
<evidence type="ECO:0000256" key="1">
    <source>
        <dbReference type="SAM" id="MobiDB-lite"/>
    </source>
</evidence>
<dbReference type="AlphaFoldDB" id="A0A0H2KIB1"/>
<feature type="region of interest" description="Disordered" evidence="1">
    <location>
        <begin position="174"/>
        <end position="205"/>
    </location>
</feature>
<dbReference type="RefSeq" id="WP_047234358.1">
    <property type="nucleotide sequence ID" value="NZ_JNBQ01000041.1"/>
</dbReference>
<comment type="caution">
    <text evidence="3">The sequence shown here is derived from an EMBL/GenBank/DDBJ whole genome shotgun (WGS) entry which is preliminary data.</text>
</comment>
<evidence type="ECO:0000259" key="2">
    <source>
        <dbReference type="Pfam" id="PF00881"/>
    </source>
</evidence>
<dbReference type="PATRIC" id="fig|264251.5.peg.3803"/>
<organism evidence="3 4">
    <name type="scientific">Cellulosimicrobium funkei</name>
    <dbReference type="NCBI Taxonomy" id="264251"/>
    <lineage>
        <taxon>Bacteria</taxon>
        <taxon>Bacillati</taxon>
        <taxon>Actinomycetota</taxon>
        <taxon>Actinomycetes</taxon>
        <taxon>Micrococcales</taxon>
        <taxon>Promicromonosporaceae</taxon>
        <taxon>Cellulosimicrobium</taxon>
    </lineage>
</organism>
<dbReference type="EMBL" id="JNBQ01000041">
    <property type="protein sequence ID" value="KLN33236.1"/>
    <property type="molecule type" value="Genomic_DNA"/>
</dbReference>
<keyword evidence="4" id="KW-1185">Reference proteome</keyword>
<gene>
    <name evidence="3" type="ORF">FB00_18750</name>
</gene>
<dbReference type="CDD" id="cd02062">
    <property type="entry name" value="Nitro_FMN_reductase"/>
    <property type="match status" value="1"/>
</dbReference>
<dbReference type="Proteomes" id="UP000035265">
    <property type="component" value="Unassembled WGS sequence"/>
</dbReference>
<proteinExistence type="predicted"/>
<name>A0A0H2KIB1_9MICO</name>
<protein>
    <submittedName>
        <fullName evidence="3">Nitroreductase</fullName>
    </submittedName>
</protein>
<sequence length="205" mass="22864">MEFQDVVRRRRMVRRFTDEPVAPEAVDRLVRNAVRAPSAGFAQGWSFLVLTEPDDVARFWSASSPEQPERSMSAWLAGMRTAPVLVVVLTSKDVYLDRYAEDDKGWADRDENRWAVPYWHVDAGMAALLMLQTAVDEGLGACFFGVAPGEVARLRAAFDIPDAYAPTGVVAVGHPADRATTGSPRRRSRKPLDDVVHRGRWGERP</sequence>
<dbReference type="STRING" id="264251.FB00_18750"/>
<dbReference type="PANTHER" id="PTHR23026:SF123">
    <property type="entry name" value="NAD(P)H NITROREDUCTASE RV3131-RELATED"/>
    <property type="match status" value="1"/>
</dbReference>
<accession>A0A0H2KIB1</accession>
<dbReference type="InterPro" id="IPR029479">
    <property type="entry name" value="Nitroreductase"/>
</dbReference>
<dbReference type="SUPFAM" id="SSF55469">
    <property type="entry name" value="FMN-dependent nitroreductase-like"/>
    <property type="match status" value="1"/>
</dbReference>